<dbReference type="Gene3D" id="1.10.1740.10">
    <property type="match status" value="1"/>
</dbReference>
<dbReference type="RefSeq" id="WP_200231150.1">
    <property type="nucleotide sequence ID" value="NZ_NRRT01000059.1"/>
</dbReference>
<evidence type="ECO:0000313" key="8">
    <source>
        <dbReference type="Proteomes" id="UP001041814"/>
    </source>
</evidence>
<evidence type="ECO:0000256" key="1">
    <source>
        <dbReference type="ARBA" id="ARBA00010641"/>
    </source>
</evidence>
<dbReference type="InterPro" id="IPR013325">
    <property type="entry name" value="RNA_pol_sigma_r2"/>
</dbReference>
<dbReference type="Gene3D" id="1.10.10.10">
    <property type="entry name" value="Winged helix-like DNA-binding domain superfamily/Winged helix DNA-binding domain"/>
    <property type="match status" value="1"/>
</dbReference>
<dbReference type="SUPFAM" id="SSF88659">
    <property type="entry name" value="Sigma3 and sigma4 domains of RNA polymerase sigma factors"/>
    <property type="match status" value="1"/>
</dbReference>
<dbReference type="EMBL" id="NRRU01000086">
    <property type="protein sequence ID" value="MBK1714898.1"/>
    <property type="molecule type" value="Genomic_DNA"/>
</dbReference>
<keyword evidence="3" id="KW-0731">Sigma factor</keyword>
<proteinExistence type="inferred from homology"/>
<organism evidence="7 8">
    <name type="scientific">Rubrivivax gelatinosus</name>
    <name type="common">Rhodocyclus gelatinosus</name>
    <name type="synonym">Rhodopseudomonas gelatinosa</name>
    <dbReference type="NCBI Taxonomy" id="28068"/>
    <lineage>
        <taxon>Bacteria</taxon>
        <taxon>Pseudomonadati</taxon>
        <taxon>Pseudomonadota</taxon>
        <taxon>Betaproteobacteria</taxon>
        <taxon>Burkholderiales</taxon>
        <taxon>Sphaerotilaceae</taxon>
        <taxon>Rubrivivax</taxon>
    </lineage>
</organism>
<dbReference type="InterPro" id="IPR007627">
    <property type="entry name" value="RNA_pol_sigma70_r2"/>
</dbReference>
<dbReference type="InterPro" id="IPR013324">
    <property type="entry name" value="RNA_pol_sigma_r3/r4-like"/>
</dbReference>
<keyword evidence="8" id="KW-1185">Reference proteome</keyword>
<reference evidence="7" key="1">
    <citation type="submission" date="2017-08" db="EMBL/GenBank/DDBJ databases">
        <authorList>
            <person name="Imhoff J.F."/>
            <person name="Rahn T."/>
            <person name="Kuenzel S."/>
            <person name="Neulinger S.C."/>
        </authorList>
    </citation>
    <scope>NUCLEOTIDE SEQUENCE</scope>
    <source>
        <strain evidence="7">IM 151</strain>
    </source>
</reference>
<evidence type="ECO:0000259" key="5">
    <source>
        <dbReference type="Pfam" id="PF04542"/>
    </source>
</evidence>
<keyword evidence="2" id="KW-0805">Transcription regulation</keyword>
<dbReference type="Proteomes" id="UP001041814">
    <property type="component" value="Unassembled WGS sequence"/>
</dbReference>
<dbReference type="NCBIfam" id="TIGR02937">
    <property type="entry name" value="sigma70-ECF"/>
    <property type="match status" value="1"/>
</dbReference>
<dbReference type="InterPro" id="IPR036388">
    <property type="entry name" value="WH-like_DNA-bd_sf"/>
</dbReference>
<dbReference type="PANTHER" id="PTHR43133">
    <property type="entry name" value="RNA POLYMERASE ECF-TYPE SIGMA FACTO"/>
    <property type="match status" value="1"/>
</dbReference>
<feature type="domain" description="RNA polymerase sigma-70 region 2" evidence="5">
    <location>
        <begin position="14"/>
        <end position="78"/>
    </location>
</feature>
<gene>
    <name evidence="7" type="ORF">CKO43_19235</name>
</gene>
<dbReference type="InterPro" id="IPR014284">
    <property type="entry name" value="RNA_pol_sigma-70_dom"/>
</dbReference>
<dbReference type="Pfam" id="PF04542">
    <property type="entry name" value="Sigma70_r2"/>
    <property type="match status" value="1"/>
</dbReference>
<protein>
    <submittedName>
        <fullName evidence="7">RNA polymerase subunit sigma</fullName>
    </submittedName>
</protein>
<evidence type="ECO:0000256" key="2">
    <source>
        <dbReference type="ARBA" id="ARBA00023015"/>
    </source>
</evidence>
<evidence type="ECO:0000313" key="7">
    <source>
        <dbReference type="EMBL" id="MBK1714898.1"/>
    </source>
</evidence>
<reference evidence="7" key="2">
    <citation type="journal article" date="2020" name="Microorganisms">
        <title>Osmotic Adaptation and Compatible Solute Biosynthesis of Phototrophic Bacteria as Revealed from Genome Analyses.</title>
        <authorList>
            <person name="Imhoff J.F."/>
            <person name="Rahn T."/>
            <person name="Kunzel S."/>
            <person name="Keller A."/>
            <person name="Neulinger S.C."/>
        </authorList>
    </citation>
    <scope>NUCLEOTIDE SEQUENCE</scope>
    <source>
        <strain evidence="7">IM 151</strain>
    </source>
</reference>
<comment type="similarity">
    <text evidence="1">Belongs to the sigma-70 factor family. ECF subfamily.</text>
</comment>
<sequence>MSASATSVHPVQTLYLEHHGWLQAWLRRRLDDSQQAADLAHDTFVRLLAGRREHFGDEPRALLTHVAKGLVVDHWRRREVERAYLEALAATPEALAPSPETRLALLQTLLQIDSLLTGLAPRTRACFLLAQLDGLTLAQIAERMAMPVITVRRHVHKALLACMACL</sequence>
<dbReference type="InterPro" id="IPR039425">
    <property type="entry name" value="RNA_pol_sigma-70-like"/>
</dbReference>
<dbReference type="PANTHER" id="PTHR43133:SF63">
    <property type="entry name" value="RNA POLYMERASE SIGMA FACTOR FECI-RELATED"/>
    <property type="match status" value="1"/>
</dbReference>
<dbReference type="SUPFAM" id="SSF88946">
    <property type="entry name" value="Sigma2 domain of RNA polymerase sigma factors"/>
    <property type="match status" value="1"/>
</dbReference>
<feature type="domain" description="RNA polymerase sigma factor 70 region 4 type 2" evidence="6">
    <location>
        <begin position="110"/>
        <end position="162"/>
    </location>
</feature>
<dbReference type="InterPro" id="IPR013249">
    <property type="entry name" value="RNA_pol_sigma70_r4_t2"/>
</dbReference>
<keyword evidence="4" id="KW-0804">Transcription</keyword>
<evidence type="ECO:0000256" key="4">
    <source>
        <dbReference type="ARBA" id="ARBA00023163"/>
    </source>
</evidence>
<accession>A0ABS1DZK2</accession>
<evidence type="ECO:0000259" key="6">
    <source>
        <dbReference type="Pfam" id="PF08281"/>
    </source>
</evidence>
<name>A0ABS1DZK2_RUBGE</name>
<evidence type="ECO:0000256" key="3">
    <source>
        <dbReference type="ARBA" id="ARBA00023082"/>
    </source>
</evidence>
<comment type="caution">
    <text evidence="7">The sequence shown here is derived from an EMBL/GenBank/DDBJ whole genome shotgun (WGS) entry which is preliminary data.</text>
</comment>
<dbReference type="Pfam" id="PF08281">
    <property type="entry name" value="Sigma70_r4_2"/>
    <property type="match status" value="1"/>
</dbReference>